<dbReference type="AlphaFoldDB" id="A0A173T1K4"/>
<evidence type="ECO:0000313" key="4">
    <source>
        <dbReference type="EMBL" id="RHA66760.1"/>
    </source>
</evidence>
<evidence type="ECO:0000313" key="6">
    <source>
        <dbReference type="EMBL" id="RHG24147.1"/>
    </source>
</evidence>
<evidence type="ECO:0000256" key="1">
    <source>
        <dbReference type="SAM" id="MobiDB-lite"/>
    </source>
</evidence>
<evidence type="ECO:0000313" key="7">
    <source>
        <dbReference type="Proteomes" id="UP000095350"/>
    </source>
</evidence>
<gene>
    <name evidence="6" type="ORF">DW264_18390</name>
    <name evidence="5" type="ORF">DW856_11635</name>
    <name evidence="4" type="ORF">DW927_11005</name>
    <name evidence="2" type="ORF">ERS852572_01315</name>
    <name evidence="3" type="ORF">GMD50_12000</name>
</gene>
<evidence type="ECO:0000313" key="8">
    <source>
        <dbReference type="Proteomes" id="UP000283513"/>
    </source>
</evidence>
<evidence type="ECO:0000313" key="2">
    <source>
        <dbReference type="EMBL" id="CUM96642.1"/>
    </source>
</evidence>
<dbReference type="EMBL" id="CYXZ01000008">
    <property type="protein sequence ID" value="CUM96642.1"/>
    <property type="molecule type" value="Genomic_DNA"/>
</dbReference>
<reference evidence="3 11" key="3">
    <citation type="journal article" date="2019" name="Nat. Med.">
        <title>A library of human gut bacterial isolates paired with longitudinal multiomics data enables mechanistic microbiome research.</title>
        <authorList>
            <person name="Poyet M."/>
            <person name="Groussin M."/>
            <person name="Gibbons S.M."/>
            <person name="Avila-Pacheco J."/>
            <person name="Jiang X."/>
            <person name="Kearney S.M."/>
            <person name="Perrotta A.R."/>
            <person name="Berdy B."/>
            <person name="Zhao S."/>
            <person name="Lieberman T.D."/>
            <person name="Swanson P.K."/>
            <person name="Smith M."/>
            <person name="Roesemann S."/>
            <person name="Alexander J.E."/>
            <person name="Rich S.A."/>
            <person name="Livny J."/>
            <person name="Vlamakis H."/>
            <person name="Clish C."/>
            <person name="Bullock K."/>
            <person name="Deik A."/>
            <person name="Scott J."/>
            <person name="Pierce K.A."/>
            <person name="Xavier R.J."/>
            <person name="Alm E.J."/>
        </authorList>
    </citation>
    <scope>NUCLEOTIDE SEQUENCE [LARGE SCALE GENOMIC DNA]</scope>
    <source>
        <strain evidence="3 11">BIOML-A1</strain>
    </source>
</reference>
<dbReference type="RefSeq" id="WP_015560974.1">
    <property type="nucleotide sequence ID" value="NZ_CABIYH010000008.1"/>
</dbReference>
<dbReference type="Proteomes" id="UP000095350">
    <property type="component" value="Unassembled WGS sequence"/>
</dbReference>
<organism evidence="2 7">
    <name type="scientific">Roseburia intestinalis</name>
    <dbReference type="NCBI Taxonomy" id="166486"/>
    <lineage>
        <taxon>Bacteria</taxon>
        <taxon>Bacillati</taxon>
        <taxon>Bacillota</taxon>
        <taxon>Clostridia</taxon>
        <taxon>Lachnospirales</taxon>
        <taxon>Lachnospiraceae</taxon>
        <taxon>Roseburia</taxon>
    </lineage>
</organism>
<evidence type="ECO:0000313" key="11">
    <source>
        <dbReference type="Proteomes" id="UP000478483"/>
    </source>
</evidence>
<accession>A0A173T1K4</accession>
<evidence type="ECO:0000313" key="5">
    <source>
        <dbReference type="EMBL" id="RHC16427.1"/>
    </source>
</evidence>
<dbReference type="Proteomes" id="UP000284465">
    <property type="component" value="Unassembled WGS sequence"/>
</dbReference>
<dbReference type="Proteomes" id="UP000283513">
    <property type="component" value="Unassembled WGS sequence"/>
</dbReference>
<dbReference type="EMBL" id="WNAJ01000014">
    <property type="protein sequence ID" value="MTR85765.1"/>
    <property type="molecule type" value="Genomic_DNA"/>
</dbReference>
<feature type="region of interest" description="Disordered" evidence="1">
    <location>
        <begin position="59"/>
        <end position="80"/>
    </location>
</feature>
<dbReference type="EMBL" id="QRID01000034">
    <property type="protein sequence ID" value="RHG24147.1"/>
    <property type="molecule type" value="Genomic_DNA"/>
</dbReference>
<reference evidence="2 7" key="1">
    <citation type="submission" date="2015-09" db="EMBL/GenBank/DDBJ databases">
        <authorList>
            <consortium name="Pathogen Informatics"/>
        </authorList>
    </citation>
    <scope>NUCLEOTIDE SEQUENCE [LARGE SCALE GENOMIC DNA]</scope>
    <source>
        <strain evidence="2 7">2789STDY5834960</strain>
    </source>
</reference>
<dbReference type="Proteomes" id="UP000478483">
    <property type="component" value="Unassembled WGS sequence"/>
</dbReference>
<evidence type="ECO:0000313" key="3">
    <source>
        <dbReference type="EMBL" id="MTR85765.1"/>
    </source>
</evidence>
<evidence type="ECO:0000313" key="9">
    <source>
        <dbReference type="Proteomes" id="UP000284051"/>
    </source>
</evidence>
<dbReference type="EMBL" id="QSFP01000011">
    <property type="protein sequence ID" value="RHA66760.1"/>
    <property type="molecule type" value="Genomic_DNA"/>
</dbReference>
<dbReference type="PaxDb" id="166486-ERS852572_01315"/>
<sequence length="89" mass="9924">MCRADLTERAAEEKDMLVLAKEEENIVVNKPALSQIRSICELATLECYYHNVEKSAKTKGTGLAHVGEKEKNSGSNTPELLRLKSTCRM</sequence>
<name>A0A173T1K4_9FIRM</name>
<protein>
    <submittedName>
        <fullName evidence="3">DUF4230 domain-containing protein</fullName>
    </submittedName>
</protein>
<dbReference type="STRING" id="166486.ERS852572_01315"/>
<dbReference type="Proteomes" id="UP000284051">
    <property type="component" value="Unassembled WGS sequence"/>
</dbReference>
<dbReference type="OrthoDB" id="3186453at2"/>
<evidence type="ECO:0000313" key="10">
    <source>
        <dbReference type="Proteomes" id="UP000284465"/>
    </source>
</evidence>
<dbReference type="EMBL" id="QSHO01000009">
    <property type="protein sequence ID" value="RHC16427.1"/>
    <property type="molecule type" value="Genomic_DNA"/>
</dbReference>
<proteinExistence type="predicted"/>
<reference evidence="8 9" key="2">
    <citation type="submission" date="2018-08" db="EMBL/GenBank/DDBJ databases">
        <title>A genome reference for cultivated species of the human gut microbiota.</title>
        <authorList>
            <person name="Zou Y."/>
            <person name="Xue W."/>
            <person name="Luo G."/>
        </authorList>
    </citation>
    <scope>NUCLEOTIDE SEQUENCE [LARGE SCALE GENOMIC DNA]</scope>
    <source>
        <strain evidence="6 9">AM22-21LB</strain>
        <strain evidence="5 8">AM37-1AC</strain>
        <strain evidence="4 10">AM43-11</strain>
    </source>
</reference>